<feature type="non-terminal residue" evidence="1">
    <location>
        <position position="1"/>
    </location>
</feature>
<gene>
    <name evidence="1" type="ORF">RclHR1_24030001</name>
</gene>
<proteinExistence type="predicted"/>
<evidence type="ECO:0000313" key="2">
    <source>
        <dbReference type="Proteomes" id="UP000247702"/>
    </source>
</evidence>
<reference evidence="1 2" key="1">
    <citation type="submission" date="2017-11" db="EMBL/GenBank/DDBJ databases">
        <title>The genome of Rhizophagus clarus HR1 reveals common genetic basis of auxotrophy among arbuscular mycorrhizal fungi.</title>
        <authorList>
            <person name="Kobayashi Y."/>
        </authorList>
    </citation>
    <scope>NUCLEOTIDE SEQUENCE [LARGE SCALE GENOMIC DNA]</scope>
    <source>
        <strain evidence="1 2">HR1</strain>
    </source>
</reference>
<dbReference type="EMBL" id="BEXD01001562">
    <property type="protein sequence ID" value="GBB94738.1"/>
    <property type="molecule type" value="Genomic_DNA"/>
</dbReference>
<sequence length="123" mass="14236">LLEKLEIQQKDDPGMFIAKKIHQGRLFHIFWMDSNQQDLYQRYYDVIVLEQLLKANNGILPTVLLSDADTGLDYTWDPKPPSGFPKVSGFGIYESKPFLKPEINSETRNCFGPNYARLGQHYL</sequence>
<dbReference type="AlphaFoldDB" id="A0A2Z6RRQ9"/>
<protein>
    <submittedName>
        <fullName evidence="1">Uncharacterized protein</fullName>
    </submittedName>
</protein>
<evidence type="ECO:0000313" key="1">
    <source>
        <dbReference type="EMBL" id="GBB94738.1"/>
    </source>
</evidence>
<name>A0A2Z6RRQ9_9GLOM</name>
<accession>A0A2Z6RRQ9</accession>
<dbReference type="Proteomes" id="UP000247702">
    <property type="component" value="Unassembled WGS sequence"/>
</dbReference>
<organism evidence="1 2">
    <name type="scientific">Rhizophagus clarus</name>
    <dbReference type="NCBI Taxonomy" id="94130"/>
    <lineage>
        <taxon>Eukaryota</taxon>
        <taxon>Fungi</taxon>
        <taxon>Fungi incertae sedis</taxon>
        <taxon>Mucoromycota</taxon>
        <taxon>Glomeromycotina</taxon>
        <taxon>Glomeromycetes</taxon>
        <taxon>Glomerales</taxon>
        <taxon>Glomeraceae</taxon>
        <taxon>Rhizophagus</taxon>
    </lineage>
</organism>
<comment type="caution">
    <text evidence="1">The sequence shown here is derived from an EMBL/GenBank/DDBJ whole genome shotgun (WGS) entry which is preliminary data.</text>
</comment>
<keyword evidence="2" id="KW-1185">Reference proteome</keyword>